<dbReference type="RefSeq" id="WP_106457340.1">
    <property type="nucleotide sequence ID" value="NZ_PXOH01000013.1"/>
</dbReference>
<comment type="caution">
    <text evidence="1">The sequence shown here is derived from an EMBL/GenBank/DDBJ whole genome shotgun (WGS) entry which is preliminary data.</text>
</comment>
<evidence type="ECO:0000313" key="1">
    <source>
        <dbReference type="EMBL" id="PSF36624.1"/>
    </source>
</evidence>
<protein>
    <submittedName>
        <fullName evidence="1">Uncharacterized protein</fullName>
    </submittedName>
</protein>
<dbReference type="OrthoDB" id="462675at2"/>
<organism evidence="1 2">
    <name type="scientific">Aphanothece hegewaldii CCALA 016</name>
    <dbReference type="NCBI Taxonomy" id="2107694"/>
    <lineage>
        <taxon>Bacteria</taxon>
        <taxon>Bacillati</taxon>
        <taxon>Cyanobacteriota</taxon>
        <taxon>Cyanophyceae</taxon>
        <taxon>Oscillatoriophycideae</taxon>
        <taxon>Chroococcales</taxon>
        <taxon>Aphanothecaceae</taxon>
        <taxon>Aphanothece</taxon>
    </lineage>
</organism>
<dbReference type="Proteomes" id="UP000239001">
    <property type="component" value="Unassembled WGS sequence"/>
</dbReference>
<dbReference type="AlphaFoldDB" id="A0A2T1LX17"/>
<reference evidence="1 2" key="2">
    <citation type="submission" date="2018-03" db="EMBL/GenBank/DDBJ databases">
        <authorList>
            <person name="Keele B.F."/>
        </authorList>
    </citation>
    <scope>NUCLEOTIDE SEQUENCE [LARGE SCALE GENOMIC DNA]</scope>
    <source>
        <strain evidence="1 2">CCALA 016</strain>
    </source>
</reference>
<proteinExistence type="predicted"/>
<keyword evidence="2" id="KW-1185">Reference proteome</keyword>
<evidence type="ECO:0000313" key="2">
    <source>
        <dbReference type="Proteomes" id="UP000239001"/>
    </source>
</evidence>
<gene>
    <name evidence="1" type="ORF">C7H19_13160</name>
</gene>
<dbReference type="EMBL" id="PXOH01000013">
    <property type="protein sequence ID" value="PSF36624.1"/>
    <property type="molecule type" value="Genomic_DNA"/>
</dbReference>
<reference evidence="1 2" key="1">
    <citation type="submission" date="2018-03" db="EMBL/GenBank/DDBJ databases">
        <title>The ancient ancestry and fast evolution of plastids.</title>
        <authorList>
            <person name="Moore K.R."/>
            <person name="Magnabosco C."/>
            <person name="Momper L."/>
            <person name="Gold D.A."/>
            <person name="Bosak T."/>
            <person name="Fournier G.P."/>
        </authorList>
    </citation>
    <scope>NUCLEOTIDE SEQUENCE [LARGE SCALE GENOMIC DNA]</scope>
    <source>
        <strain evidence="1 2">CCALA 016</strain>
    </source>
</reference>
<name>A0A2T1LX17_9CHRO</name>
<accession>A0A2T1LX17</accession>
<sequence length="65" mass="7512">MVNPQTPQDLSDIFPDITYDATARPIWEMVVEIGAQIPLEEWEKVPTDLSKNFDQYQNALTETEE</sequence>